<dbReference type="GO" id="GO:0003723">
    <property type="term" value="F:RNA binding"/>
    <property type="evidence" value="ECO:0007669"/>
    <property type="project" value="TreeGrafter"/>
</dbReference>
<evidence type="ECO:0000256" key="1">
    <source>
        <dbReference type="ARBA" id="ARBA00004141"/>
    </source>
</evidence>
<dbReference type="SUPFAM" id="SSF81296">
    <property type="entry name" value="E set domains"/>
    <property type="match status" value="1"/>
</dbReference>
<keyword evidence="3" id="KW-0812">Transmembrane</keyword>
<keyword evidence="5" id="KW-1133">Transmembrane helix</keyword>
<evidence type="ECO:0000256" key="3">
    <source>
        <dbReference type="ARBA" id="ARBA00022692"/>
    </source>
</evidence>
<proteinExistence type="predicted"/>
<sequence>MAVTNNAYVNLGSRLESLHSKTCAVDRAHWVPSENGEKVLTFYELDNIEHDTINRYLSSLVERSLMELNDSYCLEIGEDNRSISPLTLGRVASYYYLKHTTVRGFCDTMKADCSVPHLLEILSNASEFAELPVRHNEDQTNAELADRVPLQVNRHALDSAHTKTHILLQAHFSHVDMPSSDYSTDTKSVLDQAIRVLQAMLDVSADQGWLVTTLNVVQLLQMVIQARWDDQSSLLTLPHLQQHHLYCFRPRGAGARPKGFPDMRGPVESLPELAEICGGRREVLDALLGAEMDRTKTEQIFEVLVALPLVEVEVEVSGWMEGENSSTSRALNIWHRGGRRPDSEWVPLHADQEYVLNICLRCLNKPQQRKDQKAHAPRFPKPKDEGWILVVGDIEAKEVLALKRVSPLRGGARGTRAQIALLTPPTPGRVVYTLYLLSDAYLGLDQQFDLCFDILPASVEAQVNSELRDLDLDS</sequence>
<comment type="caution">
    <text evidence="9">The sequence shown here is derived from an EMBL/GenBank/DDBJ whole genome shotgun (WGS) entry which is preliminary data.</text>
</comment>
<keyword evidence="7" id="KW-0143">Chaperone</keyword>
<name>A0AAE0ZQ90_9GAST</name>
<evidence type="ECO:0000256" key="6">
    <source>
        <dbReference type="ARBA" id="ARBA00023136"/>
    </source>
</evidence>
<protein>
    <recommendedName>
        <fullName evidence="8">SEC63 domain-containing protein</fullName>
    </recommendedName>
</protein>
<dbReference type="InterPro" id="IPR014756">
    <property type="entry name" value="Ig_E-set"/>
</dbReference>
<evidence type="ECO:0000256" key="4">
    <source>
        <dbReference type="ARBA" id="ARBA00022824"/>
    </source>
</evidence>
<dbReference type="Gene3D" id="2.60.40.150">
    <property type="entry name" value="C2 domain"/>
    <property type="match status" value="1"/>
</dbReference>
<keyword evidence="10" id="KW-1185">Reference proteome</keyword>
<dbReference type="GO" id="GO:0043138">
    <property type="term" value="F:3'-5' DNA helicase activity"/>
    <property type="evidence" value="ECO:0007669"/>
    <property type="project" value="TreeGrafter"/>
</dbReference>
<dbReference type="GO" id="GO:0005634">
    <property type="term" value="C:nucleus"/>
    <property type="evidence" value="ECO:0007669"/>
    <property type="project" value="TreeGrafter"/>
</dbReference>
<dbReference type="SUPFAM" id="SSF158702">
    <property type="entry name" value="Sec63 N-terminal domain-like"/>
    <property type="match status" value="1"/>
</dbReference>
<dbReference type="FunFam" id="1.10.3380.10:FF:000002">
    <property type="entry name" value="Activating signal cointegrator 1 complex subunit 3"/>
    <property type="match status" value="1"/>
</dbReference>
<gene>
    <name evidence="9" type="ORF">RRG08_023199</name>
</gene>
<dbReference type="InterPro" id="IPR035892">
    <property type="entry name" value="C2_domain_sf"/>
</dbReference>
<dbReference type="AlphaFoldDB" id="A0AAE0ZQ90"/>
<keyword evidence="6" id="KW-0472">Membrane</keyword>
<evidence type="ECO:0000313" key="10">
    <source>
        <dbReference type="Proteomes" id="UP001283361"/>
    </source>
</evidence>
<dbReference type="EMBL" id="JAWDGP010003545">
    <property type="protein sequence ID" value="KAK3773313.1"/>
    <property type="molecule type" value="Genomic_DNA"/>
</dbReference>
<dbReference type="PANTHER" id="PTHR24075">
    <property type="entry name" value="SEC63 DOMAIN-CONTAINING"/>
    <property type="match status" value="1"/>
</dbReference>
<dbReference type="PANTHER" id="PTHR24075:SF6">
    <property type="entry name" value="ACTIVATING SIGNAL COINTEGRATOR 1 COMPLEX SUBUNIT 3"/>
    <property type="match status" value="1"/>
</dbReference>
<dbReference type="Gene3D" id="1.10.3380.10">
    <property type="entry name" value="Sec63 N-terminal domain-like domain"/>
    <property type="match status" value="1"/>
</dbReference>
<organism evidence="9 10">
    <name type="scientific">Elysia crispata</name>
    <name type="common">lettuce slug</name>
    <dbReference type="NCBI Taxonomy" id="231223"/>
    <lineage>
        <taxon>Eukaryota</taxon>
        <taxon>Metazoa</taxon>
        <taxon>Spiralia</taxon>
        <taxon>Lophotrochozoa</taxon>
        <taxon>Mollusca</taxon>
        <taxon>Gastropoda</taxon>
        <taxon>Heterobranchia</taxon>
        <taxon>Euthyneura</taxon>
        <taxon>Panpulmonata</taxon>
        <taxon>Sacoglossa</taxon>
        <taxon>Placobranchoidea</taxon>
        <taxon>Plakobranchidae</taxon>
        <taxon>Elysia</taxon>
    </lineage>
</organism>
<keyword evidence="4" id="KW-0256">Endoplasmic reticulum</keyword>
<evidence type="ECO:0000256" key="2">
    <source>
        <dbReference type="ARBA" id="ARBA00004240"/>
    </source>
</evidence>
<evidence type="ECO:0000256" key="5">
    <source>
        <dbReference type="ARBA" id="ARBA00022989"/>
    </source>
</evidence>
<evidence type="ECO:0000259" key="8">
    <source>
        <dbReference type="SMART" id="SM00973"/>
    </source>
</evidence>
<dbReference type="Pfam" id="PF02889">
    <property type="entry name" value="Sec63"/>
    <property type="match status" value="1"/>
</dbReference>
<dbReference type="Proteomes" id="UP001283361">
    <property type="component" value="Unassembled WGS sequence"/>
</dbReference>
<feature type="domain" description="SEC63" evidence="8">
    <location>
        <begin position="85"/>
        <end position="452"/>
    </location>
</feature>
<dbReference type="GO" id="GO:0016020">
    <property type="term" value="C:membrane"/>
    <property type="evidence" value="ECO:0007669"/>
    <property type="project" value="UniProtKB-SubCell"/>
</dbReference>
<comment type="subcellular location">
    <subcellularLocation>
        <location evidence="2">Endoplasmic reticulum</location>
    </subcellularLocation>
    <subcellularLocation>
        <location evidence="1">Membrane</location>
        <topology evidence="1">Multi-pass membrane protein</topology>
    </subcellularLocation>
</comment>
<reference evidence="9" key="1">
    <citation type="journal article" date="2023" name="G3 (Bethesda)">
        <title>A reference genome for the long-term kleptoplast-retaining sea slug Elysia crispata morphotype clarki.</title>
        <authorList>
            <person name="Eastman K.E."/>
            <person name="Pendleton A.L."/>
            <person name="Shaikh M.A."/>
            <person name="Suttiyut T."/>
            <person name="Ogas R."/>
            <person name="Tomko P."/>
            <person name="Gavelis G."/>
            <person name="Widhalm J.R."/>
            <person name="Wisecaver J.H."/>
        </authorList>
    </citation>
    <scope>NUCLEOTIDE SEQUENCE</scope>
    <source>
        <strain evidence="9">ECLA1</strain>
    </source>
</reference>
<dbReference type="Gene3D" id="1.10.10.10">
    <property type="entry name" value="Winged helix-like DNA-binding domain superfamily/Winged helix DNA-binding domain"/>
    <property type="match status" value="1"/>
</dbReference>
<dbReference type="InterPro" id="IPR004179">
    <property type="entry name" value="Sec63-dom"/>
</dbReference>
<dbReference type="FunFam" id="2.60.40.150:FF:000113">
    <property type="entry name" value="activating signal cointegrator 1 complex subunit 3"/>
    <property type="match status" value="1"/>
</dbReference>
<evidence type="ECO:0000256" key="7">
    <source>
        <dbReference type="ARBA" id="ARBA00023186"/>
    </source>
</evidence>
<evidence type="ECO:0000313" key="9">
    <source>
        <dbReference type="EMBL" id="KAK3773313.1"/>
    </source>
</evidence>
<dbReference type="GO" id="GO:0005783">
    <property type="term" value="C:endoplasmic reticulum"/>
    <property type="evidence" value="ECO:0007669"/>
    <property type="project" value="UniProtKB-SubCell"/>
</dbReference>
<dbReference type="SMART" id="SM00973">
    <property type="entry name" value="Sec63"/>
    <property type="match status" value="1"/>
</dbReference>
<dbReference type="InterPro" id="IPR036388">
    <property type="entry name" value="WH-like_DNA-bd_sf"/>
</dbReference>
<accession>A0AAE0ZQ90</accession>